<dbReference type="AlphaFoldDB" id="A0A375GD30"/>
<keyword evidence="7" id="KW-1185">Reference proteome</keyword>
<reference evidence="3 7" key="3">
    <citation type="submission" date="2021-02" db="EMBL/GenBank/DDBJ databases">
        <title>Complete Genome Sequence of Cupriavidus oxalaticus Strain Ox1, a Soil Oxalate-Degrading Species.</title>
        <authorList>
            <person name="Palmieri F."/>
            <person name="Udriet P."/>
            <person name="Deuasquier M."/>
            <person name="Beaudoing E."/>
            <person name="Johnson S.L."/>
            <person name="Davenport K.W."/>
            <person name="Chain P.S."/>
            <person name="Bindschedler S."/>
            <person name="Junier P."/>
        </authorList>
    </citation>
    <scope>NUCLEOTIDE SEQUENCE [LARGE SCALE GENOMIC DNA]</scope>
    <source>
        <strain evidence="3 7">Ox1</strain>
    </source>
</reference>
<dbReference type="EC" id="4.2.1.17" evidence="4"/>
<dbReference type="PANTHER" id="PTHR42993">
    <property type="entry name" value="MAOC-LIKE DEHYDRATASE DOMAIN-CONTAINING PROTEIN"/>
    <property type="match status" value="1"/>
</dbReference>
<dbReference type="PANTHER" id="PTHR42993:SF1">
    <property type="entry name" value="MAOC-LIKE DEHYDRATASE DOMAIN-CONTAINING PROTEIN"/>
    <property type="match status" value="1"/>
</dbReference>
<dbReference type="SUPFAM" id="SSF54637">
    <property type="entry name" value="Thioesterase/thiol ester dehydrase-isomerase"/>
    <property type="match status" value="1"/>
</dbReference>
<accession>A0A375GD30</accession>
<dbReference type="Gene3D" id="3.10.129.10">
    <property type="entry name" value="Hotdog Thioesterase"/>
    <property type="match status" value="1"/>
</dbReference>
<name>A0A375GD30_9BURK</name>
<evidence type="ECO:0000313" key="2">
    <source>
        <dbReference type="EMBL" id="QEZ44448.1"/>
    </source>
</evidence>
<dbReference type="InterPro" id="IPR029069">
    <property type="entry name" value="HotDog_dom_sf"/>
</dbReference>
<dbReference type="CDD" id="cd03450">
    <property type="entry name" value="NodN"/>
    <property type="match status" value="1"/>
</dbReference>
<dbReference type="Pfam" id="PF01575">
    <property type="entry name" value="MaoC_dehydratas"/>
    <property type="match status" value="1"/>
</dbReference>
<feature type="domain" description="MaoC-like" evidence="1">
    <location>
        <begin position="25"/>
        <end position="120"/>
    </location>
</feature>
<evidence type="ECO:0000313" key="6">
    <source>
        <dbReference type="Proteomes" id="UP000325743"/>
    </source>
</evidence>
<dbReference type="GeneID" id="303488260"/>
<proteinExistence type="predicted"/>
<evidence type="ECO:0000313" key="5">
    <source>
        <dbReference type="Proteomes" id="UP000256862"/>
    </source>
</evidence>
<reference evidence="4 5" key="1">
    <citation type="submission" date="2018-01" db="EMBL/GenBank/DDBJ databases">
        <authorList>
            <person name="Clerissi C."/>
        </authorList>
    </citation>
    <scope>NUCLEOTIDE SEQUENCE [LARGE SCALE GENOMIC DNA]</scope>
    <source>
        <strain evidence="4">Cupriavidus oxalaticus LMG 2235</strain>
        <plasmid evidence="5">co2235_mp</plasmid>
    </source>
</reference>
<dbReference type="EMBL" id="CP032518">
    <property type="protein sequence ID" value="QEZ44448.1"/>
    <property type="molecule type" value="Genomic_DNA"/>
</dbReference>
<dbReference type="EMBL" id="CP069811">
    <property type="protein sequence ID" value="QRQ91725.1"/>
    <property type="molecule type" value="Genomic_DNA"/>
</dbReference>
<dbReference type="InterPro" id="IPR039375">
    <property type="entry name" value="NodN-like"/>
</dbReference>
<keyword evidence="4" id="KW-0456">Lyase</keyword>
<dbReference type="EMBL" id="OGUS01000132">
    <property type="protein sequence ID" value="SPC17902.1"/>
    <property type="molecule type" value="Genomic_DNA"/>
</dbReference>
<evidence type="ECO:0000313" key="3">
    <source>
        <dbReference type="EMBL" id="QRQ91725.1"/>
    </source>
</evidence>
<protein>
    <submittedName>
        <fullName evidence="4">Enoyl-CoA hydratase 1</fullName>
        <ecNumber evidence="4">4.2.1.17</ecNumber>
    </submittedName>
    <submittedName>
        <fullName evidence="2">MaoC family dehydratase</fullName>
    </submittedName>
</protein>
<dbReference type="Proteomes" id="UP000325743">
    <property type="component" value="Chromosome 1"/>
</dbReference>
<organism evidence="2 6">
    <name type="scientific">Cupriavidus oxalaticus</name>
    <dbReference type="NCBI Taxonomy" id="96344"/>
    <lineage>
        <taxon>Bacteria</taxon>
        <taxon>Pseudomonadati</taxon>
        <taxon>Pseudomonadota</taxon>
        <taxon>Betaproteobacteria</taxon>
        <taxon>Burkholderiales</taxon>
        <taxon>Burkholderiaceae</taxon>
        <taxon>Cupriavidus</taxon>
    </lineage>
</organism>
<dbReference type="GO" id="GO:0004300">
    <property type="term" value="F:enoyl-CoA hydratase activity"/>
    <property type="evidence" value="ECO:0007669"/>
    <property type="project" value="UniProtKB-EC"/>
</dbReference>
<evidence type="ECO:0000313" key="7">
    <source>
        <dbReference type="Proteomes" id="UP000623307"/>
    </source>
</evidence>
<dbReference type="OrthoDB" id="9801735at2"/>
<dbReference type="RefSeq" id="WP_063239507.1">
    <property type="nucleotide sequence ID" value="NZ_CP032518.1"/>
</dbReference>
<gene>
    <name evidence="4" type="ORF">CO2235_MP10236</name>
    <name evidence="2" type="ORF">D2917_09555</name>
    <name evidence="3" type="ORF">JTE92_01965</name>
</gene>
<dbReference type="Proteomes" id="UP000256862">
    <property type="component" value="Plasmid CO2235_mp"/>
</dbReference>
<reference evidence="2 6" key="2">
    <citation type="submission" date="2018-09" db="EMBL/GenBank/DDBJ databases">
        <title>Complete genome sequence of Cupriavidus oxalaticus T2, a bacterium capable of phenol tolerance and degradation.</title>
        <authorList>
            <person name="Yan J."/>
        </authorList>
    </citation>
    <scope>NUCLEOTIDE SEQUENCE [LARGE SCALE GENOMIC DNA]</scope>
    <source>
        <strain evidence="2 6">T2</strain>
    </source>
</reference>
<dbReference type="InterPro" id="IPR002539">
    <property type="entry name" value="MaoC-like_dom"/>
</dbReference>
<sequence>MHSIASLDDLRALCAAPAAVSEYFPIGQDAIDTFAELTHDRQWIYVDPERAAADSPYGCTVAHAFLILSMVSAAFGQCFAFPGRKLALNYGFDRLRFTGPVPAGARVRGAFTLQQLDDVRPGEVRCHWKVEMQVEGSERPAMVATWLVLMRF</sequence>
<dbReference type="Proteomes" id="UP000623307">
    <property type="component" value="Chromosome 1"/>
</dbReference>
<geneLocation type="plasmid" evidence="5">
    <name>co2235_mp</name>
</geneLocation>
<evidence type="ECO:0000259" key="1">
    <source>
        <dbReference type="Pfam" id="PF01575"/>
    </source>
</evidence>
<evidence type="ECO:0000313" key="4">
    <source>
        <dbReference type="EMBL" id="SPC17902.1"/>
    </source>
</evidence>